<sequence length="143" mass="15932">MRLARKLKLQPHTWVKSWHGSFTHTLVCACVRGGGAIPKSWRISQCTTADHRRGNPLRTSKYNVGNNNVDNGSVPHSDNSNKCIGESARSPLPQLIPPEEKNVERPHLRCIHINLNCHATNATKCNRTNLQGSVKVPFVYADC</sequence>
<dbReference type="EMBL" id="FN554968">
    <property type="protein sequence ID" value="CBH11293.1"/>
    <property type="molecule type" value="Genomic_DNA"/>
</dbReference>
<reference evidence="2" key="1">
    <citation type="submission" date="2009-09" db="EMBL/GenBank/DDBJ databases">
        <title>The genome sequence of Trypanosoma brucei gambiense: the cause of Human African trypanosomasis.</title>
        <authorList>
            <person name="Jackson A.P."/>
            <person name="Sanders M."/>
            <person name="Berry A."/>
            <person name="McQuillan J."/>
            <person name="Aslett M.A."/>
            <person name="Quail M.A."/>
            <person name="Macleod A."/>
            <person name="Melville S.E."/>
            <person name="Gibson W."/>
            <person name="Barry J.D."/>
            <person name="Berriman M."/>
            <person name="Hertz-Fowler C."/>
        </authorList>
    </citation>
    <scope>NUCLEOTIDE SEQUENCE</scope>
    <source>
        <strain evidence="2">Dal 972 clone 1</strain>
    </source>
</reference>
<proteinExistence type="predicted"/>
<dbReference type="AlphaFoldDB" id="C9ZPG5"/>
<accession>C9ZPG5</accession>
<protein>
    <submittedName>
        <fullName evidence="2">Uncharacterized protein</fullName>
    </submittedName>
</protein>
<dbReference type="PROSITE" id="PS51257">
    <property type="entry name" value="PROKAR_LIPOPROTEIN"/>
    <property type="match status" value="1"/>
</dbReference>
<evidence type="ECO:0000256" key="1">
    <source>
        <dbReference type="SAM" id="MobiDB-lite"/>
    </source>
</evidence>
<dbReference type="GeneID" id="23861439"/>
<dbReference type="KEGG" id="tbg:TbgDal_V4320"/>
<feature type="compositionally biased region" description="Low complexity" evidence="1">
    <location>
        <begin position="63"/>
        <end position="72"/>
    </location>
</feature>
<organism evidence="2">
    <name type="scientific">Trypanosoma brucei gambiense (strain MHOM/CI/86/DAL972)</name>
    <dbReference type="NCBI Taxonomy" id="679716"/>
    <lineage>
        <taxon>Eukaryota</taxon>
        <taxon>Discoba</taxon>
        <taxon>Euglenozoa</taxon>
        <taxon>Kinetoplastea</taxon>
        <taxon>Metakinetoplastina</taxon>
        <taxon>Trypanosomatida</taxon>
        <taxon>Trypanosomatidae</taxon>
        <taxon>Trypanosoma</taxon>
    </lineage>
</organism>
<gene>
    <name evidence="2" type="ORF">TbgDal_V4320</name>
</gene>
<dbReference type="RefSeq" id="XP_011773580.1">
    <property type="nucleotide sequence ID" value="XM_011775278.1"/>
</dbReference>
<evidence type="ECO:0000313" key="2">
    <source>
        <dbReference type="EMBL" id="CBH11293.1"/>
    </source>
</evidence>
<dbReference type="Proteomes" id="UP000002316">
    <property type="component" value="Chromosome 5"/>
</dbReference>
<name>C9ZPG5_TRYB9</name>
<feature type="region of interest" description="Disordered" evidence="1">
    <location>
        <begin position="57"/>
        <end position="76"/>
    </location>
</feature>